<protein>
    <recommendedName>
        <fullName evidence="3 8">Malonyl-[acyl-carrier protein] O-methyltransferase</fullName>
        <shortName evidence="8">Malonyl-ACP O-methyltransferase</shortName>
        <ecNumber evidence="3 8">2.1.1.197</ecNumber>
    </recommendedName>
    <alternativeName>
        <fullName evidence="8">Biotin synthesis protein BioC</fullName>
    </alternativeName>
</protein>
<dbReference type="GO" id="GO:0008757">
    <property type="term" value="F:S-adenosylmethionine-dependent methyltransferase activity"/>
    <property type="evidence" value="ECO:0007669"/>
    <property type="project" value="InterPro"/>
</dbReference>
<dbReference type="NCBIfam" id="TIGR02072">
    <property type="entry name" value="BioC"/>
    <property type="match status" value="1"/>
</dbReference>
<keyword evidence="4 8" id="KW-0489">Methyltransferase</keyword>
<evidence type="ECO:0000313" key="10">
    <source>
        <dbReference type="EMBL" id="QCT20630.1"/>
    </source>
</evidence>
<proteinExistence type="inferred from homology"/>
<dbReference type="EC" id="2.1.1.197" evidence="3 8"/>
<evidence type="ECO:0000259" key="9">
    <source>
        <dbReference type="Pfam" id="PF08241"/>
    </source>
</evidence>
<dbReference type="InterPro" id="IPR011814">
    <property type="entry name" value="BioC"/>
</dbReference>
<dbReference type="SUPFAM" id="SSF53335">
    <property type="entry name" value="S-adenosyl-L-methionine-dependent methyltransferases"/>
    <property type="match status" value="1"/>
</dbReference>
<dbReference type="OrthoDB" id="9760689at2"/>
<dbReference type="NCBIfam" id="NF007610">
    <property type="entry name" value="PRK10258.1"/>
    <property type="match status" value="1"/>
</dbReference>
<dbReference type="GO" id="GO:0032259">
    <property type="term" value="P:methylation"/>
    <property type="evidence" value="ECO:0007669"/>
    <property type="project" value="UniProtKB-KW"/>
</dbReference>
<evidence type="ECO:0000256" key="5">
    <source>
        <dbReference type="ARBA" id="ARBA00022679"/>
    </source>
</evidence>
<dbReference type="RefSeq" id="WP_138096504.1">
    <property type="nucleotide sequence ID" value="NZ_CP040428.1"/>
</dbReference>
<evidence type="ECO:0000256" key="4">
    <source>
        <dbReference type="ARBA" id="ARBA00022603"/>
    </source>
</evidence>
<dbReference type="EMBL" id="CP040428">
    <property type="protein sequence ID" value="QCT20630.1"/>
    <property type="molecule type" value="Genomic_DNA"/>
</dbReference>
<keyword evidence="11" id="KW-1185">Reference proteome</keyword>
<dbReference type="Pfam" id="PF08241">
    <property type="entry name" value="Methyltransf_11"/>
    <property type="match status" value="1"/>
</dbReference>
<comment type="function">
    <text evidence="8">Converts the free carboxyl group of a malonyl-thioester to its methyl ester by transfer of a methyl group from S-adenosyl-L-methionine (SAM). It allows to synthesize pimeloyl-ACP via the fatty acid synthetic pathway.</text>
</comment>
<sequence>MTAVNKQAVAGAFGRAAATYDRFAELQRLSGHRLMQEAGERTPDRVLDAGCGTGFFSHLWRQRGSQVIALDLAPAMLTRVRACEAAHHCVQGDIEALPLATDSVELAWSSLAVQWCSSLSRGLSELKRVTRPGGRVLFSTLCDGSLPELHQAWRAVDSQRHANRFLTAGQIARAADAPGMRWFCETVRLHFADPLSAMRSLKGIGATHLHDGRTARTLTRSQLKALTLAWPQHEGQFPLSYQLFYGVIEK</sequence>
<keyword evidence="6 8" id="KW-0949">S-adenosyl-L-methionine</keyword>
<dbReference type="PANTHER" id="PTHR43591">
    <property type="entry name" value="METHYLTRANSFERASE"/>
    <property type="match status" value="1"/>
</dbReference>
<evidence type="ECO:0000256" key="8">
    <source>
        <dbReference type="HAMAP-Rule" id="MF_00835"/>
    </source>
</evidence>
<comment type="pathway">
    <text evidence="2 8">Cofactor biosynthesis; biotin biosynthesis.</text>
</comment>
<dbReference type="GO" id="GO:0102130">
    <property type="term" value="F:malonyl-CoA methyltransferase activity"/>
    <property type="evidence" value="ECO:0007669"/>
    <property type="project" value="UniProtKB-EC"/>
</dbReference>
<keyword evidence="7 8" id="KW-0093">Biotin biosynthesis</keyword>
<organism evidence="10 11">
    <name type="scientific">Jejubacter calystegiae</name>
    <dbReference type="NCBI Taxonomy" id="2579935"/>
    <lineage>
        <taxon>Bacteria</taxon>
        <taxon>Pseudomonadati</taxon>
        <taxon>Pseudomonadota</taxon>
        <taxon>Gammaproteobacteria</taxon>
        <taxon>Enterobacterales</taxon>
        <taxon>Enterobacteriaceae</taxon>
        <taxon>Jejubacter</taxon>
    </lineage>
</organism>
<comment type="catalytic activity">
    <reaction evidence="1 8">
        <text>malonyl-[ACP] + S-adenosyl-L-methionine = malonyl-[ACP] methyl ester + S-adenosyl-L-homocysteine</text>
        <dbReference type="Rhea" id="RHEA:17105"/>
        <dbReference type="Rhea" id="RHEA-COMP:9623"/>
        <dbReference type="Rhea" id="RHEA-COMP:9954"/>
        <dbReference type="ChEBI" id="CHEBI:57856"/>
        <dbReference type="ChEBI" id="CHEBI:59789"/>
        <dbReference type="ChEBI" id="CHEBI:78449"/>
        <dbReference type="ChEBI" id="CHEBI:78845"/>
        <dbReference type="EC" id="2.1.1.197"/>
    </reaction>
</comment>
<dbReference type="GO" id="GO:0009102">
    <property type="term" value="P:biotin biosynthetic process"/>
    <property type="evidence" value="ECO:0007669"/>
    <property type="project" value="UniProtKB-UniRule"/>
</dbReference>
<reference evidence="10 11" key="1">
    <citation type="submission" date="2019-05" db="EMBL/GenBank/DDBJ databases">
        <title>Complete genome sequence of Izhakiella calystegiae KSNA2, an endophyte isolated from beach morning glory (Calystegia soldanella).</title>
        <authorList>
            <person name="Jiang L."/>
            <person name="Jeong J.C."/>
            <person name="Kim C.Y."/>
            <person name="Kim D.H."/>
            <person name="Kim S.W."/>
            <person name="Lee j."/>
        </authorList>
    </citation>
    <scope>NUCLEOTIDE SEQUENCE [LARGE SCALE GENOMIC DNA]</scope>
    <source>
        <strain evidence="10 11">KSNA2</strain>
    </source>
</reference>
<dbReference type="Proteomes" id="UP000302163">
    <property type="component" value="Chromosome"/>
</dbReference>
<dbReference type="AlphaFoldDB" id="A0A4P8YJ13"/>
<gene>
    <name evidence="8 10" type="primary">bioC</name>
    <name evidence="10" type="ORF">FEM41_13755</name>
</gene>
<evidence type="ECO:0000256" key="1">
    <source>
        <dbReference type="ARBA" id="ARBA00000852"/>
    </source>
</evidence>
<evidence type="ECO:0000256" key="2">
    <source>
        <dbReference type="ARBA" id="ARBA00004746"/>
    </source>
</evidence>
<dbReference type="InterPro" id="IPR029063">
    <property type="entry name" value="SAM-dependent_MTases_sf"/>
</dbReference>
<evidence type="ECO:0000313" key="11">
    <source>
        <dbReference type="Proteomes" id="UP000302163"/>
    </source>
</evidence>
<dbReference type="InterPro" id="IPR013216">
    <property type="entry name" value="Methyltransf_11"/>
</dbReference>
<dbReference type="HAMAP" id="MF_00835">
    <property type="entry name" value="BioC"/>
    <property type="match status" value="1"/>
</dbReference>
<dbReference type="KEGG" id="izh:FEM41_13755"/>
<dbReference type="GO" id="GO:0010340">
    <property type="term" value="F:carboxyl-O-methyltransferase activity"/>
    <property type="evidence" value="ECO:0007669"/>
    <property type="project" value="UniProtKB-UniRule"/>
</dbReference>
<keyword evidence="5 8" id="KW-0808">Transferase</keyword>
<dbReference type="PANTHER" id="PTHR43591:SF24">
    <property type="entry name" value="2-METHOXY-6-POLYPRENYL-1,4-BENZOQUINOL METHYLASE, MITOCHONDRIAL"/>
    <property type="match status" value="1"/>
</dbReference>
<name>A0A4P8YJ13_9ENTR</name>
<dbReference type="UniPathway" id="UPA00078"/>
<evidence type="ECO:0000256" key="7">
    <source>
        <dbReference type="ARBA" id="ARBA00022756"/>
    </source>
</evidence>
<dbReference type="Gene3D" id="3.40.50.150">
    <property type="entry name" value="Vaccinia Virus protein VP39"/>
    <property type="match status" value="1"/>
</dbReference>
<dbReference type="CDD" id="cd02440">
    <property type="entry name" value="AdoMet_MTases"/>
    <property type="match status" value="1"/>
</dbReference>
<comment type="similarity">
    <text evidence="8">Belongs to the methyltransferase superfamily.</text>
</comment>
<feature type="domain" description="Methyltransferase type 11" evidence="9">
    <location>
        <begin position="47"/>
        <end position="138"/>
    </location>
</feature>
<evidence type="ECO:0000256" key="3">
    <source>
        <dbReference type="ARBA" id="ARBA00012327"/>
    </source>
</evidence>
<accession>A0A4P8YJ13</accession>
<evidence type="ECO:0000256" key="6">
    <source>
        <dbReference type="ARBA" id="ARBA00022691"/>
    </source>
</evidence>